<accession>A0A1M7XVF9</accession>
<dbReference type="OrthoDB" id="5420377at2"/>
<dbReference type="Proteomes" id="UP000184603">
    <property type="component" value="Unassembled WGS sequence"/>
</dbReference>
<dbReference type="EMBL" id="FRFE01000001">
    <property type="protein sequence ID" value="SHO42556.1"/>
    <property type="molecule type" value="Genomic_DNA"/>
</dbReference>
<organism evidence="2 3">
    <name type="scientific">Desulfopila aestuarii DSM 18488</name>
    <dbReference type="NCBI Taxonomy" id="1121416"/>
    <lineage>
        <taxon>Bacteria</taxon>
        <taxon>Pseudomonadati</taxon>
        <taxon>Thermodesulfobacteriota</taxon>
        <taxon>Desulfobulbia</taxon>
        <taxon>Desulfobulbales</taxon>
        <taxon>Desulfocapsaceae</taxon>
        <taxon>Desulfopila</taxon>
    </lineage>
</organism>
<reference evidence="2 3" key="1">
    <citation type="submission" date="2016-12" db="EMBL/GenBank/DDBJ databases">
        <authorList>
            <person name="Song W.-J."/>
            <person name="Kurnit D.M."/>
        </authorList>
    </citation>
    <scope>NUCLEOTIDE SEQUENCE [LARGE SCALE GENOMIC DNA]</scope>
    <source>
        <strain evidence="2 3">DSM 18488</strain>
    </source>
</reference>
<dbReference type="Pfam" id="PF13590">
    <property type="entry name" value="DUF4136"/>
    <property type="match status" value="1"/>
</dbReference>
<dbReference type="RefSeq" id="WP_073611412.1">
    <property type="nucleotide sequence ID" value="NZ_FRFE01000001.1"/>
</dbReference>
<dbReference type="STRING" id="1121416.SAMN02745220_00019"/>
<evidence type="ECO:0000259" key="1">
    <source>
        <dbReference type="Pfam" id="PF13590"/>
    </source>
</evidence>
<evidence type="ECO:0000313" key="3">
    <source>
        <dbReference type="Proteomes" id="UP000184603"/>
    </source>
</evidence>
<dbReference type="InterPro" id="IPR025411">
    <property type="entry name" value="DUF4136"/>
</dbReference>
<keyword evidence="3" id="KW-1185">Reference proteome</keyword>
<proteinExistence type="predicted"/>
<feature type="domain" description="DUF4136" evidence="1">
    <location>
        <begin position="24"/>
        <end position="183"/>
    </location>
</feature>
<name>A0A1M7XVF9_9BACT</name>
<dbReference type="PROSITE" id="PS51257">
    <property type="entry name" value="PROKAR_LIPOPROTEIN"/>
    <property type="match status" value="1"/>
</dbReference>
<sequence length="184" mass="20700">MKWWAYFGWLSVVLLLAGCSQVQVSQDYRPGLDFSRFRSYRWQSTPSPASSDIRINNPLLQERFRQAIDGTLTRRGYLQAAAADFLVSYDYSIQTRIESEPIGTSIGVGYGRYYNYGAVGIGTDIGVRQYDVGVLVIDFTDARTGAPLWRGNATQLVTTHSTPEDTTAFVYRMVDSVLSQFPPR</sequence>
<protein>
    <recommendedName>
        <fullName evidence="1">DUF4136 domain-containing protein</fullName>
    </recommendedName>
</protein>
<dbReference type="Gene3D" id="3.30.160.670">
    <property type="match status" value="1"/>
</dbReference>
<dbReference type="AlphaFoldDB" id="A0A1M7XVF9"/>
<evidence type="ECO:0000313" key="2">
    <source>
        <dbReference type="EMBL" id="SHO42556.1"/>
    </source>
</evidence>
<gene>
    <name evidence="2" type="ORF">SAMN02745220_00019</name>
</gene>